<organism evidence="2 3">
    <name type="scientific">Diploscapter pachys</name>
    <dbReference type="NCBI Taxonomy" id="2018661"/>
    <lineage>
        <taxon>Eukaryota</taxon>
        <taxon>Metazoa</taxon>
        <taxon>Ecdysozoa</taxon>
        <taxon>Nematoda</taxon>
        <taxon>Chromadorea</taxon>
        <taxon>Rhabditida</taxon>
        <taxon>Rhabditina</taxon>
        <taxon>Rhabditomorpha</taxon>
        <taxon>Rhabditoidea</taxon>
        <taxon>Rhabditidae</taxon>
        <taxon>Diploscapter</taxon>
    </lineage>
</organism>
<dbReference type="EMBL" id="LIAE01009913">
    <property type="protein sequence ID" value="PAV67558.1"/>
    <property type="molecule type" value="Genomic_DNA"/>
</dbReference>
<dbReference type="Proteomes" id="UP000218231">
    <property type="component" value="Unassembled WGS sequence"/>
</dbReference>
<evidence type="ECO:0000313" key="3">
    <source>
        <dbReference type="Proteomes" id="UP000218231"/>
    </source>
</evidence>
<proteinExistence type="predicted"/>
<gene>
    <name evidence="2" type="ORF">WR25_06710</name>
</gene>
<dbReference type="AlphaFoldDB" id="A0A2A2K0W2"/>
<accession>A0A2A2K0W2</accession>
<sequence length="295" mass="32700">MAMRRTTSMENAIPFHSALGPPEDVYPRYPIDRMSTGVGAESGRLDNRYSTCLDVGNSSFGSSNSEFSPLPSFYSDPSRFRFPEYRVSGWYEYRSPLMVESLAPPSAPSAPNPITNLTRTLSHSLDSLNSEHAVEHNPFAHSDGTMVTEPSMSVSSIHPVLMNDMENHLNVSYDDDNVKDDLSLSPNTMHKILSNRTNSSDFDSRTIYSNIDPGDNNNPQTNSHSPSLFRVNFSDEVTSYESSKSPLVQIIEEDVETRNLNSGFVKSAGSALARMTKGMLTNTTITLIAMNKRDH</sequence>
<name>A0A2A2K0W2_9BILA</name>
<evidence type="ECO:0000313" key="2">
    <source>
        <dbReference type="EMBL" id="PAV67558.1"/>
    </source>
</evidence>
<protein>
    <submittedName>
        <fullName evidence="2">Uncharacterized protein</fullName>
    </submittedName>
</protein>
<comment type="caution">
    <text evidence="2">The sequence shown here is derived from an EMBL/GenBank/DDBJ whole genome shotgun (WGS) entry which is preliminary data.</text>
</comment>
<evidence type="ECO:0000256" key="1">
    <source>
        <dbReference type="SAM" id="MobiDB-lite"/>
    </source>
</evidence>
<keyword evidence="3" id="KW-1185">Reference proteome</keyword>
<feature type="region of interest" description="Disordered" evidence="1">
    <location>
        <begin position="203"/>
        <end position="226"/>
    </location>
</feature>
<reference evidence="2 3" key="1">
    <citation type="journal article" date="2017" name="Curr. Biol.">
        <title>Genome architecture and evolution of a unichromosomal asexual nematode.</title>
        <authorList>
            <person name="Fradin H."/>
            <person name="Zegar C."/>
            <person name="Gutwein M."/>
            <person name="Lucas J."/>
            <person name="Kovtun M."/>
            <person name="Corcoran D."/>
            <person name="Baugh L.R."/>
            <person name="Kiontke K."/>
            <person name="Gunsalus K."/>
            <person name="Fitch D.H."/>
            <person name="Piano F."/>
        </authorList>
    </citation>
    <scope>NUCLEOTIDE SEQUENCE [LARGE SCALE GENOMIC DNA]</scope>
    <source>
        <strain evidence="2">PF1309</strain>
    </source>
</reference>